<evidence type="ECO:0000313" key="2">
    <source>
        <dbReference type="Proteomes" id="UP000030748"/>
    </source>
</evidence>
<dbReference type="Gene3D" id="2.70.98.10">
    <property type="match status" value="1"/>
</dbReference>
<accession>A0A022QUL9</accession>
<name>A0A022QUL9_ERYGU</name>
<reference evidence="1 2" key="1">
    <citation type="journal article" date="2013" name="Proc. Natl. Acad. Sci. U.S.A.">
        <title>Fine-scale variation in meiotic recombination in Mimulus inferred from population shotgun sequencing.</title>
        <authorList>
            <person name="Hellsten U."/>
            <person name="Wright K.M."/>
            <person name="Jenkins J."/>
            <person name="Shu S."/>
            <person name="Yuan Y."/>
            <person name="Wessler S.R."/>
            <person name="Schmutz J."/>
            <person name="Willis J.H."/>
            <person name="Rokhsar D.S."/>
        </authorList>
    </citation>
    <scope>NUCLEOTIDE SEQUENCE [LARGE SCALE GENOMIC DNA]</scope>
    <source>
        <strain evidence="2">cv. DUN x IM62</strain>
    </source>
</reference>
<protein>
    <submittedName>
        <fullName evidence="1">Uncharacterized protein</fullName>
    </submittedName>
</protein>
<sequence length="61" mass="6861">MAAPPVEGPWVEFNDGINGLYPVVTLRHRRGGCSAEILRYGGQIISWNTQWGEELLFLSEE</sequence>
<dbReference type="EMBL" id="KI630853">
    <property type="protein sequence ID" value="EYU32382.1"/>
    <property type="molecule type" value="Genomic_DNA"/>
</dbReference>
<proteinExistence type="predicted"/>
<evidence type="ECO:0000313" key="1">
    <source>
        <dbReference type="EMBL" id="EYU32382.1"/>
    </source>
</evidence>
<dbReference type="AlphaFoldDB" id="A0A022QUL9"/>
<keyword evidence="2" id="KW-1185">Reference proteome</keyword>
<dbReference type="InterPro" id="IPR014718">
    <property type="entry name" value="GH-type_carb-bd"/>
</dbReference>
<dbReference type="GO" id="GO:0030246">
    <property type="term" value="F:carbohydrate binding"/>
    <property type="evidence" value="ECO:0007669"/>
    <property type="project" value="InterPro"/>
</dbReference>
<feature type="non-terminal residue" evidence="1">
    <location>
        <position position="61"/>
    </location>
</feature>
<gene>
    <name evidence="1" type="ORF">MIMGU_mgv1a0218542mg</name>
</gene>
<dbReference type="Proteomes" id="UP000030748">
    <property type="component" value="Unassembled WGS sequence"/>
</dbReference>
<organism evidence="1 2">
    <name type="scientific">Erythranthe guttata</name>
    <name type="common">Yellow monkey flower</name>
    <name type="synonym">Mimulus guttatus</name>
    <dbReference type="NCBI Taxonomy" id="4155"/>
    <lineage>
        <taxon>Eukaryota</taxon>
        <taxon>Viridiplantae</taxon>
        <taxon>Streptophyta</taxon>
        <taxon>Embryophyta</taxon>
        <taxon>Tracheophyta</taxon>
        <taxon>Spermatophyta</taxon>
        <taxon>Magnoliopsida</taxon>
        <taxon>eudicotyledons</taxon>
        <taxon>Gunneridae</taxon>
        <taxon>Pentapetalae</taxon>
        <taxon>asterids</taxon>
        <taxon>lamiids</taxon>
        <taxon>Lamiales</taxon>
        <taxon>Phrymaceae</taxon>
        <taxon>Erythranthe</taxon>
    </lineage>
</organism>